<evidence type="ECO:0000313" key="3">
    <source>
        <dbReference type="EMBL" id="JAG21524.1"/>
    </source>
</evidence>
<evidence type="ECO:0000313" key="5">
    <source>
        <dbReference type="EMBL" id="JAG21528.1"/>
    </source>
</evidence>
<evidence type="ECO:0000256" key="1">
    <source>
        <dbReference type="SAM" id="MobiDB-lite"/>
    </source>
</evidence>
<feature type="region of interest" description="Disordered" evidence="1">
    <location>
        <begin position="1"/>
        <end position="34"/>
    </location>
</feature>
<name>A0A0A9XRQ4_LYGHE</name>
<organism evidence="5">
    <name type="scientific">Lygus hesperus</name>
    <name type="common">Western plant bug</name>
    <dbReference type="NCBI Taxonomy" id="30085"/>
    <lineage>
        <taxon>Eukaryota</taxon>
        <taxon>Metazoa</taxon>
        <taxon>Ecdysozoa</taxon>
        <taxon>Arthropoda</taxon>
        <taxon>Hexapoda</taxon>
        <taxon>Insecta</taxon>
        <taxon>Pterygota</taxon>
        <taxon>Neoptera</taxon>
        <taxon>Paraneoptera</taxon>
        <taxon>Hemiptera</taxon>
        <taxon>Heteroptera</taxon>
        <taxon>Panheteroptera</taxon>
        <taxon>Cimicomorpha</taxon>
        <taxon>Miridae</taxon>
        <taxon>Mirini</taxon>
        <taxon>Lygus</taxon>
    </lineage>
</organism>
<gene>
    <name evidence="5" type="primary">ALMT12_2</name>
    <name evidence="3" type="synonym">ALMT12_0</name>
    <name evidence="2" type="synonym">ALMT12_1</name>
    <name evidence="4" type="synonym">ALMT12_3</name>
    <name evidence="4" type="ORF">CM83_5276</name>
    <name evidence="2" type="ORF">CM83_5280</name>
    <name evidence="3" type="ORF">CM83_5284</name>
    <name evidence="5" type="ORF">CM83_5288</name>
</gene>
<dbReference type="EMBL" id="GBHO01022080">
    <property type="protein sequence ID" value="JAG21524.1"/>
    <property type="molecule type" value="Transcribed_RNA"/>
</dbReference>
<reference evidence="5" key="1">
    <citation type="journal article" date="2014" name="PLoS ONE">
        <title>Transcriptome-Based Identification of ABC Transporters in the Western Tarnished Plant Bug Lygus hesperus.</title>
        <authorList>
            <person name="Hull J.J."/>
            <person name="Chaney K."/>
            <person name="Geib S.M."/>
            <person name="Fabrick J.A."/>
            <person name="Brent C.S."/>
            <person name="Walsh D."/>
            <person name="Lavine L.C."/>
        </authorList>
    </citation>
    <scope>NUCLEOTIDE SEQUENCE</scope>
</reference>
<reference evidence="5" key="2">
    <citation type="submission" date="2014-07" db="EMBL/GenBank/DDBJ databases">
        <authorList>
            <person name="Hull J."/>
        </authorList>
    </citation>
    <scope>NUCLEOTIDE SEQUENCE</scope>
</reference>
<dbReference type="EMBL" id="GBHO01022078">
    <property type="protein sequence ID" value="JAG21526.1"/>
    <property type="molecule type" value="Transcribed_RNA"/>
</dbReference>
<evidence type="ECO:0000313" key="4">
    <source>
        <dbReference type="EMBL" id="JAG21526.1"/>
    </source>
</evidence>
<accession>A0A0A9XRQ4</accession>
<proteinExistence type="predicted"/>
<sequence>MDTGKTHTTNDTSGGIDLSTNVDTSTKSDTDAGTNGAISIAAIRTIFSPLENYGRALHLYEYYLQFCKLSIFDRKMQALHHSSRNTDGSASREASGENDAEAAGDSTITTVIPANMLNRP</sequence>
<dbReference type="EMBL" id="GBHO01022081">
    <property type="protein sequence ID" value="JAG21523.1"/>
    <property type="molecule type" value="Transcribed_RNA"/>
</dbReference>
<protein>
    <submittedName>
        <fullName evidence="5">Aluminum-activated malate transporter 12</fullName>
    </submittedName>
</protein>
<dbReference type="AlphaFoldDB" id="A0A0A9XRQ4"/>
<dbReference type="EMBL" id="GBHO01022076">
    <property type="protein sequence ID" value="JAG21528.1"/>
    <property type="molecule type" value="Transcribed_RNA"/>
</dbReference>
<evidence type="ECO:0000313" key="2">
    <source>
        <dbReference type="EMBL" id="JAG21523.1"/>
    </source>
</evidence>
<feature type="region of interest" description="Disordered" evidence="1">
    <location>
        <begin position="80"/>
        <end position="120"/>
    </location>
</feature>